<dbReference type="InterPro" id="IPR015894">
    <property type="entry name" value="Guanylate-bd_N"/>
</dbReference>
<dbReference type="Pfam" id="PF02263">
    <property type="entry name" value="GBP"/>
    <property type="match status" value="1"/>
</dbReference>
<dbReference type="PANTHER" id="PTHR10751">
    <property type="entry name" value="GUANYLATE BINDING PROTEIN"/>
    <property type="match status" value="1"/>
</dbReference>
<dbReference type="GO" id="GO:0005525">
    <property type="term" value="F:GTP binding"/>
    <property type="evidence" value="ECO:0007669"/>
    <property type="project" value="UniProtKB-KW"/>
</dbReference>
<keyword evidence="2" id="KW-0342">GTP-binding</keyword>
<dbReference type="Gramene" id="EFJ22787">
    <property type="protein sequence ID" value="EFJ22787"/>
    <property type="gene ID" value="SELMODRAFT_104656"/>
</dbReference>
<keyword evidence="7" id="KW-1185">Reference proteome</keyword>
<dbReference type="EMBL" id="GL377575">
    <property type="protein sequence ID" value="EFJ30853.1"/>
    <property type="molecule type" value="Genomic_DNA"/>
</dbReference>
<organism evidence="7">
    <name type="scientific">Selaginella moellendorffii</name>
    <name type="common">Spikemoss</name>
    <dbReference type="NCBI Taxonomy" id="88036"/>
    <lineage>
        <taxon>Eukaryota</taxon>
        <taxon>Viridiplantae</taxon>
        <taxon>Streptophyta</taxon>
        <taxon>Embryophyta</taxon>
        <taxon>Tracheophyta</taxon>
        <taxon>Lycopodiopsida</taxon>
        <taxon>Selaginellales</taxon>
        <taxon>Selaginellaceae</taxon>
        <taxon>Selaginella</taxon>
    </lineage>
</organism>
<evidence type="ECO:0000256" key="1">
    <source>
        <dbReference type="ARBA" id="ARBA00022741"/>
    </source>
</evidence>
<dbReference type="Proteomes" id="UP000001514">
    <property type="component" value="Unassembled WGS sequence"/>
</dbReference>
<accession>D8RBV7</accession>
<name>D8RBV7_SELML</name>
<dbReference type="InterPro" id="IPR027417">
    <property type="entry name" value="P-loop_NTPase"/>
</dbReference>
<evidence type="ECO:0000313" key="7">
    <source>
        <dbReference type="Proteomes" id="UP000001514"/>
    </source>
</evidence>
<dbReference type="PROSITE" id="PS51715">
    <property type="entry name" value="G_GB1_RHD3"/>
    <property type="match status" value="1"/>
</dbReference>
<dbReference type="eggNOG" id="KOG2037">
    <property type="taxonomic scope" value="Eukaryota"/>
</dbReference>
<evidence type="ECO:0000313" key="5">
    <source>
        <dbReference type="EMBL" id="EFJ22787.1"/>
    </source>
</evidence>
<evidence type="ECO:0000256" key="3">
    <source>
        <dbReference type="PROSITE-ProRule" id="PRU01052"/>
    </source>
</evidence>
<sequence length="167" mass="18474">MLQVALADLPLGEDEEEEAFQLLKPAAGHDRLEVNEVVLEKLAAIKEPVSLVSIVGPYHSGKSFLLNVLMNSTRGFTVGAKPDPETRGVWIRILPKEKLRGVDGSRVVLLDTEGFYGDGASRLYDARIFAVSTLISSHLVYNTLRTIGKDPPVFPEILDKFSCYTFR</sequence>
<dbReference type="SUPFAM" id="SSF52540">
    <property type="entry name" value="P-loop containing nucleoside triphosphate hydrolases"/>
    <property type="match status" value="1"/>
</dbReference>
<proteinExistence type="inferred from homology"/>
<keyword evidence="1" id="KW-0547">Nucleotide-binding</keyword>
<evidence type="ECO:0000256" key="2">
    <source>
        <dbReference type="ARBA" id="ARBA00023134"/>
    </source>
</evidence>
<dbReference type="InParanoid" id="D8RBV7"/>
<dbReference type="AlphaFoldDB" id="D8RBV7"/>
<dbReference type="STRING" id="88036.D8RBV7"/>
<dbReference type="KEGG" id="smo:SELMODRAFT_89019"/>
<gene>
    <name evidence="5" type="ORF">SELMODRAFT_104656</name>
    <name evidence="6" type="ORF">SELMODRAFT_89019</name>
</gene>
<reference evidence="6 7" key="1">
    <citation type="journal article" date="2011" name="Science">
        <title>The Selaginella genome identifies genetic changes associated with the evolution of vascular plants.</title>
        <authorList>
            <person name="Banks J.A."/>
            <person name="Nishiyama T."/>
            <person name="Hasebe M."/>
            <person name="Bowman J.L."/>
            <person name="Gribskov M."/>
            <person name="dePamphilis C."/>
            <person name="Albert V.A."/>
            <person name="Aono N."/>
            <person name="Aoyama T."/>
            <person name="Ambrose B.A."/>
            <person name="Ashton N.W."/>
            <person name="Axtell M.J."/>
            <person name="Barker E."/>
            <person name="Barker M.S."/>
            <person name="Bennetzen J.L."/>
            <person name="Bonawitz N.D."/>
            <person name="Chapple C."/>
            <person name="Cheng C."/>
            <person name="Correa L.G."/>
            <person name="Dacre M."/>
            <person name="DeBarry J."/>
            <person name="Dreyer I."/>
            <person name="Elias M."/>
            <person name="Engstrom E.M."/>
            <person name="Estelle M."/>
            <person name="Feng L."/>
            <person name="Finet C."/>
            <person name="Floyd S.K."/>
            <person name="Frommer W.B."/>
            <person name="Fujita T."/>
            <person name="Gramzow L."/>
            <person name="Gutensohn M."/>
            <person name="Harholt J."/>
            <person name="Hattori M."/>
            <person name="Heyl A."/>
            <person name="Hirai T."/>
            <person name="Hiwatashi Y."/>
            <person name="Ishikawa M."/>
            <person name="Iwata M."/>
            <person name="Karol K.G."/>
            <person name="Koehler B."/>
            <person name="Kolukisaoglu U."/>
            <person name="Kubo M."/>
            <person name="Kurata T."/>
            <person name="Lalonde S."/>
            <person name="Li K."/>
            <person name="Li Y."/>
            <person name="Litt A."/>
            <person name="Lyons E."/>
            <person name="Manning G."/>
            <person name="Maruyama T."/>
            <person name="Michael T.P."/>
            <person name="Mikami K."/>
            <person name="Miyazaki S."/>
            <person name="Morinaga S."/>
            <person name="Murata T."/>
            <person name="Mueller-Roeber B."/>
            <person name="Nelson D.R."/>
            <person name="Obara M."/>
            <person name="Oguri Y."/>
            <person name="Olmstead R.G."/>
            <person name="Onodera N."/>
            <person name="Petersen B.L."/>
            <person name="Pils B."/>
            <person name="Prigge M."/>
            <person name="Rensing S.A."/>
            <person name="Riano-Pachon D.M."/>
            <person name="Roberts A.W."/>
            <person name="Sato Y."/>
            <person name="Scheller H.V."/>
            <person name="Schulz B."/>
            <person name="Schulz C."/>
            <person name="Shakirov E.V."/>
            <person name="Shibagaki N."/>
            <person name="Shinohara N."/>
            <person name="Shippen D.E."/>
            <person name="Soerensen I."/>
            <person name="Sotooka R."/>
            <person name="Sugimoto N."/>
            <person name="Sugita M."/>
            <person name="Sumikawa N."/>
            <person name="Tanurdzic M."/>
            <person name="Theissen G."/>
            <person name="Ulvskov P."/>
            <person name="Wakazuki S."/>
            <person name="Weng J.K."/>
            <person name="Willats W.W."/>
            <person name="Wipf D."/>
            <person name="Wolf P.G."/>
            <person name="Yang L."/>
            <person name="Zimmer A.D."/>
            <person name="Zhu Q."/>
            <person name="Mitros T."/>
            <person name="Hellsten U."/>
            <person name="Loque D."/>
            <person name="Otillar R."/>
            <person name="Salamov A."/>
            <person name="Schmutz J."/>
            <person name="Shapiro H."/>
            <person name="Lindquist E."/>
            <person name="Lucas S."/>
            <person name="Rokhsar D."/>
            <person name="Grigoriev I.V."/>
        </authorList>
    </citation>
    <scope>NUCLEOTIDE SEQUENCE [LARGE SCALE GENOMIC DNA]</scope>
</reference>
<dbReference type="Gramene" id="EFJ30853">
    <property type="protein sequence ID" value="EFJ30853"/>
    <property type="gene ID" value="SELMODRAFT_89019"/>
</dbReference>
<dbReference type="Gene3D" id="3.40.50.300">
    <property type="entry name" value="P-loop containing nucleotide triphosphate hydrolases"/>
    <property type="match status" value="1"/>
</dbReference>
<dbReference type="OrthoDB" id="7788754at2759"/>
<dbReference type="KEGG" id="smo:SELMODRAFT_104656"/>
<dbReference type="GO" id="GO:0003924">
    <property type="term" value="F:GTPase activity"/>
    <property type="evidence" value="ECO:0007669"/>
    <property type="project" value="InterPro"/>
</dbReference>
<protein>
    <recommendedName>
        <fullName evidence="4">GB1/RHD3-type G domain-containing protein</fullName>
    </recommendedName>
</protein>
<dbReference type="InterPro" id="IPR030386">
    <property type="entry name" value="G_GB1_RHD3_dom"/>
</dbReference>
<dbReference type="EMBL" id="GL377594">
    <property type="protein sequence ID" value="EFJ22787.1"/>
    <property type="molecule type" value="Genomic_DNA"/>
</dbReference>
<feature type="domain" description="GB1/RHD3-type G" evidence="4">
    <location>
        <begin position="46"/>
        <end position="167"/>
    </location>
</feature>
<evidence type="ECO:0000313" key="6">
    <source>
        <dbReference type="EMBL" id="EFJ30853.1"/>
    </source>
</evidence>
<dbReference type="HOGENOM" id="CLU_120777_0_0_1"/>
<comment type="similarity">
    <text evidence="3">Belongs to the TRAFAC class dynamin-like GTPase superfamily. GB1/RHD3 GTPase family.</text>
</comment>
<evidence type="ECO:0000259" key="4">
    <source>
        <dbReference type="PROSITE" id="PS51715"/>
    </source>
</evidence>
<dbReference type="OMA" id="QKNSGVP"/>